<dbReference type="InterPro" id="IPR029063">
    <property type="entry name" value="SAM-dependent_MTases_sf"/>
</dbReference>
<comment type="caution">
    <text evidence="4">The sequence shown here is derived from an EMBL/GenBank/DDBJ whole genome shotgun (WGS) entry which is preliminary data.</text>
</comment>
<sequence>MMIKNAGNEILEMFPNWQIRGKIGTFLQGISSLPDTSDTRLFLFLGSTIGNMTDEEISLLLSAMSQKMGSRDVFLVGVDLEKEKSQLEAAYNDGNCVAALTNLNTLSHLNWRFDGNIRVDEFDHQSFYNASCQRMESHVLALEGQCIKLRELDFSVDIRRGETIRTEIMRKFPKGGLEELFRRRGFEIAGQWCSQDPAYGVFLFRRVGAAGRGA</sequence>
<dbReference type="GO" id="GO:0032259">
    <property type="term" value="P:methylation"/>
    <property type="evidence" value="ECO:0007669"/>
    <property type="project" value="UniProtKB-KW"/>
</dbReference>
<dbReference type="InterPro" id="IPR051128">
    <property type="entry name" value="EgtD_Methyltrsf_superfamily"/>
</dbReference>
<dbReference type="GO" id="GO:0008168">
    <property type="term" value="F:methyltransferase activity"/>
    <property type="evidence" value="ECO:0007669"/>
    <property type="project" value="UniProtKB-KW"/>
</dbReference>
<proteinExistence type="predicted"/>
<accession>A0A369TCA5</accession>
<dbReference type="PANTHER" id="PTHR43397">
    <property type="entry name" value="ERGOTHIONEINE BIOSYNTHESIS PROTEIN 1"/>
    <property type="match status" value="1"/>
</dbReference>
<name>A0A369TCA5_9PROT</name>
<gene>
    <name evidence="4" type="ORF">DRB17_04085</name>
</gene>
<evidence type="ECO:0000313" key="4">
    <source>
        <dbReference type="EMBL" id="RDD62963.1"/>
    </source>
</evidence>
<dbReference type="InterPro" id="IPR019257">
    <property type="entry name" value="MeTrfase_dom"/>
</dbReference>
<evidence type="ECO:0000256" key="1">
    <source>
        <dbReference type="ARBA" id="ARBA00022603"/>
    </source>
</evidence>
<reference evidence="4 5" key="1">
    <citation type="submission" date="2018-07" db="EMBL/GenBank/DDBJ databases">
        <title>Venubactetium sediminum gen. nov., sp. nov., isolated from a marine solar saltern.</title>
        <authorList>
            <person name="Wang S."/>
        </authorList>
    </citation>
    <scope>NUCLEOTIDE SEQUENCE [LARGE SCALE GENOMIC DNA]</scope>
    <source>
        <strain evidence="4 5">WD2A32</strain>
    </source>
</reference>
<evidence type="ECO:0000256" key="2">
    <source>
        <dbReference type="ARBA" id="ARBA00022679"/>
    </source>
</evidence>
<protein>
    <recommendedName>
        <fullName evidence="3">Histidine-specific methyltransferase SAM-dependent domain-containing protein</fullName>
    </recommendedName>
</protein>
<dbReference type="Proteomes" id="UP000253941">
    <property type="component" value="Unassembled WGS sequence"/>
</dbReference>
<evidence type="ECO:0000259" key="3">
    <source>
        <dbReference type="Pfam" id="PF10017"/>
    </source>
</evidence>
<dbReference type="EMBL" id="QPMH01000003">
    <property type="protein sequence ID" value="RDD62963.1"/>
    <property type="molecule type" value="Genomic_DNA"/>
</dbReference>
<dbReference type="Pfam" id="PF10017">
    <property type="entry name" value="Methyltransf_33"/>
    <property type="match status" value="1"/>
</dbReference>
<evidence type="ECO:0000313" key="5">
    <source>
        <dbReference type="Proteomes" id="UP000253941"/>
    </source>
</evidence>
<dbReference type="AlphaFoldDB" id="A0A369TCA5"/>
<keyword evidence="2" id="KW-0808">Transferase</keyword>
<keyword evidence="1" id="KW-0489">Methyltransferase</keyword>
<dbReference type="PANTHER" id="PTHR43397:SF1">
    <property type="entry name" value="ERGOTHIONEINE BIOSYNTHESIS PROTEIN 1"/>
    <property type="match status" value="1"/>
</dbReference>
<dbReference type="Gene3D" id="3.40.50.150">
    <property type="entry name" value="Vaccinia Virus protein VP39"/>
    <property type="match status" value="1"/>
</dbReference>
<organism evidence="4 5">
    <name type="scientific">Ferruginivarius sediminum</name>
    <dbReference type="NCBI Taxonomy" id="2661937"/>
    <lineage>
        <taxon>Bacteria</taxon>
        <taxon>Pseudomonadati</taxon>
        <taxon>Pseudomonadota</taxon>
        <taxon>Alphaproteobacteria</taxon>
        <taxon>Rhodospirillales</taxon>
        <taxon>Rhodospirillaceae</taxon>
        <taxon>Ferruginivarius</taxon>
    </lineage>
</organism>
<feature type="domain" description="Histidine-specific methyltransferase SAM-dependent" evidence="3">
    <location>
        <begin position="3"/>
        <end position="205"/>
    </location>
</feature>
<keyword evidence="5" id="KW-1185">Reference proteome</keyword>